<feature type="chain" id="PRO_5015333541" description="Twin-arginine translocation pathway signal" evidence="1">
    <location>
        <begin position="26"/>
        <end position="360"/>
    </location>
</feature>
<evidence type="ECO:0000313" key="2">
    <source>
        <dbReference type="EMBL" id="SPF79586.1"/>
    </source>
</evidence>
<dbReference type="InterPro" id="IPR008311">
    <property type="entry name" value="UCP028101"/>
</dbReference>
<keyword evidence="1" id="KW-0732">Signal</keyword>
<proteinExistence type="predicted"/>
<evidence type="ECO:0000313" key="3">
    <source>
        <dbReference type="Proteomes" id="UP000244904"/>
    </source>
</evidence>
<dbReference type="Gene3D" id="2.130.10.10">
    <property type="entry name" value="YVTN repeat-like/Quinoprotein amine dehydrogenase"/>
    <property type="match status" value="1"/>
</dbReference>
<name>A0A2R8AU73_9RHOB</name>
<dbReference type="AlphaFoldDB" id="A0A2R8AU73"/>
<dbReference type="PIRSF" id="PIRSF028101">
    <property type="entry name" value="UCP028101"/>
    <property type="match status" value="1"/>
</dbReference>
<reference evidence="3" key="1">
    <citation type="submission" date="2018-03" db="EMBL/GenBank/DDBJ databases">
        <authorList>
            <person name="Rodrigo-Torres L."/>
            <person name="Arahal R. D."/>
            <person name="Lucena T."/>
        </authorList>
    </citation>
    <scope>NUCLEOTIDE SEQUENCE [LARGE SCALE GENOMIC DNA]</scope>
    <source>
        <strain evidence="3">CECT 8871</strain>
    </source>
</reference>
<accession>A0A2R8AU73</accession>
<evidence type="ECO:0008006" key="4">
    <source>
        <dbReference type="Google" id="ProtNLM"/>
    </source>
</evidence>
<dbReference type="InterPro" id="IPR015943">
    <property type="entry name" value="WD40/YVTN_repeat-like_dom_sf"/>
</dbReference>
<dbReference type="Proteomes" id="UP000244904">
    <property type="component" value="Unassembled WGS sequence"/>
</dbReference>
<sequence>MIVTTRRTFLASVLASASLPSLTWAAAGSPSHLTAARDASGDYALYGLTEDGAIRFRVPLPDRGHAAAAHPTAPEAVAFARRPGRFALVIDCADGTVLHRLDSPDGMHFYGHGVFSLDGQTLFTTENHIATGEGRIGIWDRAAGYKRLGDFPSHGIGPHEIARIPGQEVLVVANGGILTNPDEGRDKLNLETMQPNLALLDENGTLQTLAEVPRDIHQNSLRHIAVAPDGLVACALQWQGDVFDSPPLMALYRADTGLQFVDMPDDILRQMSGYAGSVALLNAGEGIALTSPVGGTLTLFDRDGQVQTQTRHADICGVGRASFGGLATDGAGRVFRIADGAATPIARHGLSFDNHLIPIG</sequence>
<dbReference type="InterPro" id="IPR011044">
    <property type="entry name" value="Quino_amine_DH_bsu"/>
</dbReference>
<evidence type="ECO:0000256" key="1">
    <source>
        <dbReference type="SAM" id="SignalP"/>
    </source>
</evidence>
<gene>
    <name evidence="2" type="ORF">PRI8871_01383</name>
</gene>
<organism evidence="2 3">
    <name type="scientific">Pseudoprimorskyibacter insulae</name>
    <dbReference type="NCBI Taxonomy" id="1695997"/>
    <lineage>
        <taxon>Bacteria</taxon>
        <taxon>Pseudomonadati</taxon>
        <taxon>Pseudomonadota</taxon>
        <taxon>Alphaproteobacteria</taxon>
        <taxon>Rhodobacterales</taxon>
        <taxon>Paracoccaceae</taxon>
        <taxon>Pseudoprimorskyibacter</taxon>
    </lineage>
</organism>
<dbReference type="Pfam" id="PF07433">
    <property type="entry name" value="DUF1513"/>
    <property type="match status" value="1"/>
</dbReference>
<keyword evidence="3" id="KW-1185">Reference proteome</keyword>
<protein>
    <recommendedName>
        <fullName evidence="4">Twin-arginine translocation pathway signal</fullName>
    </recommendedName>
</protein>
<feature type="signal peptide" evidence="1">
    <location>
        <begin position="1"/>
        <end position="25"/>
    </location>
</feature>
<dbReference type="SUPFAM" id="SSF50969">
    <property type="entry name" value="YVTN repeat-like/Quinoprotein amine dehydrogenase"/>
    <property type="match status" value="1"/>
</dbReference>
<dbReference type="EMBL" id="OMOJ01000002">
    <property type="protein sequence ID" value="SPF79586.1"/>
    <property type="molecule type" value="Genomic_DNA"/>
</dbReference>